<comment type="catalytic activity">
    <reaction evidence="2">
        <text>2 GTP = 3',3'-c-di-GMP + 2 diphosphate</text>
        <dbReference type="Rhea" id="RHEA:24898"/>
        <dbReference type="ChEBI" id="CHEBI:33019"/>
        <dbReference type="ChEBI" id="CHEBI:37565"/>
        <dbReference type="ChEBI" id="CHEBI:58805"/>
        <dbReference type="EC" id="2.7.7.65"/>
    </reaction>
</comment>
<feature type="transmembrane region" description="Helical" evidence="3">
    <location>
        <begin position="25"/>
        <end position="43"/>
    </location>
</feature>
<dbReference type="InterPro" id="IPR043128">
    <property type="entry name" value="Rev_trsase/Diguanyl_cyclase"/>
</dbReference>
<comment type="caution">
    <text evidence="5">The sequence shown here is derived from an EMBL/GenBank/DDBJ whole genome shotgun (WGS) entry which is preliminary data.</text>
</comment>
<dbReference type="Pfam" id="PF00990">
    <property type="entry name" value="GGDEF"/>
    <property type="match status" value="1"/>
</dbReference>
<dbReference type="RefSeq" id="WP_065089754.1">
    <property type="nucleotide sequence ID" value="NZ_JQSG02000006.1"/>
</dbReference>
<dbReference type="GO" id="GO:0005886">
    <property type="term" value="C:plasma membrane"/>
    <property type="evidence" value="ECO:0007669"/>
    <property type="project" value="TreeGrafter"/>
</dbReference>
<dbReference type="GO" id="GO:1902201">
    <property type="term" value="P:negative regulation of bacterial-type flagellum-dependent cell motility"/>
    <property type="evidence" value="ECO:0007669"/>
    <property type="project" value="TreeGrafter"/>
</dbReference>
<evidence type="ECO:0000256" key="2">
    <source>
        <dbReference type="ARBA" id="ARBA00034247"/>
    </source>
</evidence>
<proteinExistence type="predicted"/>
<feature type="transmembrane region" description="Helical" evidence="3">
    <location>
        <begin position="107"/>
        <end position="124"/>
    </location>
</feature>
<dbReference type="SUPFAM" id="SSF55073">
    <property type="entry name" value="Nucleotide cyclase"/>
    <property type="match status" value="1"/>
</dbReference>
<feature type="transmembrane region" description="Helical" evidence="3">
    <location>
        <begin position="156"/>
        <end position="179"/>
    </location>
</feature>
<dbReference type="EC" id="2.7.7.65" evidence="1"/>
<dbReference type="EMBL" id="JQSG02000006">
    <property type="protein sequence ID" value="OBS08469.1"/>
    <property type="molecule type" value="Genomic_DNA"/>
</dbReference>
<dbReference type="GO" id="GO:0043709">
    <property type="term" value="P:cell adhesion involved in single-species biofilm formation"/>
    <property type="evidence" value="ECO:0007669"/>
    <property type="project" value="TreeGrafter"/>
</dbReference>
<dbReference type="SMART" id="SM00267">
    <property type="entry name" value="GGDEF"/>
    <property type="match status" value="1"/>
</dbReference>
<dbReference type="GO" id="GO:0052621">
    <property type="term" value="F:diguanylate cyclase activity"/>
    <property type="evidence" value="ECO:0007669"/>
    <property type="project" value="UniProtKB-EC"/>
</dbReference>
<evidence type="ECO:0000313" key="6">
    <source>
        <dbReference type="Proteomes" id="UP000029273"/>
    </source>
</evidence>
<keyword evidence="3" id="KW-1133">Transmembrane helix</keyword>
<dbReference type="InterPro" id="IPR050469">
    <property type="entry name" value="Diguanylate_Cyclase"/>
</dbReference>
<protein>
    <recommendedName>
        <fullName evidence="1">diguanylate cyclase</fullName>
        <ecNumber evidence="1">2.7.7.65</ecNumber>
    </recommendedName>
</protein>
<dbReference type="PROSITE" id="PS50887">
    <property type="entry name" value="GGDEF"/>
    <property type="match status" value="1"/>
</dbReference>
<dbReference type="AlphaFoldDB" id="A0A1A6C1P3"/>
<evidence type="ECO:0000256" key="3">
    <source>
        <dbReference type="SAM" id="Phobius"/>
    </source>
</evidence>
<dbReference type="PANTHER" id="PTHR45138:SF9">
    <property type="entry name" value="DIGUANYLATE CYCLASE DGCM-RELATED"/>
    <property type="match status" value="1"/>
</dbReference>
<reference evidence="5 6" key="1">
    <citation type="journal article" date="2014" name="Genome Announc.">
        <title>Draft Genome Sequence of the Iron-Oxidizing, Acidophilic, and Halotolerant 'Thiobacillus prosperus' Type Strain DSM 5130.</title>
        <authorList>
            <person name="Ossandon F.J."/>
            <person name="Cardenas J.P."/>
            <person name="Corbett M."/>
            <person name="Quatrini R."/>
            <person name="Holmes D.S."/>
            <person name="Watkin E."/>
        </authorList>
    </citation>
    <scope>NUCLEOTIDE SEQUENCE [LARGE SCALE GENOMIC DNA]</scope>
    <source>
        <strain evidence="5 6">DSM 5130</strain>
    </source>
</reference>
<evidence type="ECO:0000259" key="4">
    <source>
        <dbReference type="PROSITE" id="PS50887"/>
    </source>
</evidence>
<dbReference type="InterPro" id="IPR029787">
    <property type="entry name" value="Nucleotide_cyclase"/>
</dbReference>
<dbReference type="Gene3D" id="3.30.70.270">
    <property type="match status" value="1"/>
</dbReference>
<name>A0A1A6C1P3_9GAMM</name>
<organism evidence="5 6">
    <name type="scientific">Acidihalobacter prosperus</name>
    <dbReference type="NCBI Taxonomy" id="160660"/>
    <lineage>
        <taxon>Bacteria</taxon>
        <taxon>Pseudomonadati</taxon>
        <taxon>Pseudomonadota</taxon>
        <taxon>Gammaproteobacteria</taxon>
        <taxon>Chromatiales</taxon>
        <taxon>Ectothiorhodospiraceae</taxon>
        <taxon>Acidihalobacter</taxon>
    </lineage>
</organism>
<dbReference type="OrthoDB" id="9812260at2"/>
<dbReference type="CDD" id="cd01949">
    <property type="entry name" value="GGDEF"/>
    <property type="match status" value="1"/>
</dbReference>
<keyword evidence="3" id="KW-0812">Transmembrane</keyword>
<keyword evidence="6" id="KW-1185">Reference proteome</keyword>
<sequence length="399" mass="43493">MAKASPDRAGYEVGGVGNRAERIRFLFVIVPLGVVASLVMFYIESRHGETPLTLRTLPSLVFPICALPLWYWMSRSTGTGERIFGVMALLITLSLLWGSLFNFDSPILLVWIPVMPLAYVLLLGHVRSLRWSAGLMAGLSAIYVLFPAINQGAQPVAPTVFGVSLLAAGVSMMLSWHHYRELSVYQRRLREQASYDALTGAMMREPGLEVLARCMAQVDRRPGEAVSVALLGAMMREPGLEVLARCMAQVDRRPGEAVSVALLDLDDFKRINDEEGHQAGDRVLRGVAAEVRGHIRRGDYLVRLGGEEFLIVFPGMRAEAAYALSDGLRERIPAVTDGLSRRPVTASIGLVQYRGGETAGQLLGRADVLMYAAKTGGKNRVCRDGDVGDGLSGQTEPIL</sequence>
<keyword evidence="3" id="KW-0472">Membrane</keyword>
<feature type="domain" description="GGDEF" evidence="4">
    <location>
        <begin position="256"/>
        <end position="386"/>
    </location>
</feature>
<feature type="transmembrane region" description="Helical" evidence="3">
    <location>
        <begin position="55"/>
        <end position="72"/>
    </location>
</feature>
<accession>A0A1A6C1P3</accession>
<dbReference type="InterPro" id="IPR000160">
    <property type="entry name" value="GGDEF_dom"/>
</dbReference>
<evidence type="ECO:0000256" key="1">
    <source>
        <dbReference type="ARBA" id="ARBA00012528"/>
    </source>
</evidence>
<feature type="transmembrane region" description="Helical" evidence="3">
    <location>
        <begin position="84"/>
        <end position="101"/>
    </location>
</feature>
<dbReference type="PANTHER" id="PTHR45138">
    <property type="entry name" value="REGULATORY COMPONENTS OF SENSORY TRANSDUCTION SYSTEM"/>
    <property type="match status" value="1"/>
</dbReference>
<dbReference type="NCBIfam" id="TIGR00254">
    <property type="entry name" value="GGDEF"/>
    <property type="match status" value="1"/>
</dbReference>
<gene>
    <name evidence="5" type="ORF">Thpro_022719</name>
</gene>
<feature type="transmembrane region" description="Helical" evidence="3">
    <location>
        <begin position="131"/>
        <end position="150"/>
    </location>
</feature>
<dbReference type="Proteomes" id="UP000029273">
    <property type="component" value="Unassembled WGS sequence"/>
</dbReference>
<evidence type="ECO:0000313" key="5">
    <source>
        <dbReference type="EMBL" id="OBS08469.1"/>
    </source>
</evidence>